<comment type="caution">
    <text evidence="1">The sequence shown here is derived from an EMBL/GenBank/DDBJ whole genome shotgun (WGS) entry which is preliminary data.</text>
</comment>
<dbReference type="AlphaFoldDB" id="A0A0W0DJK2"/>
<reference evidence="1 2" key="1">
    <citation type="submission" date="2015-10" db="EMBL/GenBank/DDBJ databases">
        <title>Draft genomes sequences of Candida glabrata isolates 1A, 1B, 2A, 2B, 3A and 3B.</title>
        <authorList>
            <person name="Haavelsrud O.E."/>
            <person name="Gaustad P."/>
        </authorList>
    </citation>
    <scope>NUCLEOTIDE SEQUENCE [LARGE SCALE GENOMIC DNA]</scope>
    <source>
        <strain evidence="1">910700640</strain>
    </source>
</reference>
<dbReference type="VEuPathDB" id="FungiDB:GWK60_K00231"/>
<protein>
    <submittedName>
        <fullName evidence="1">Cytochrome b termination protein 1</fullName>
    </submittedName>
</protein>
<gene>
    <name evidence="1" type="ORF">AO440_003266</name>
</gene>
<dbReference type="Proteomes" id="UP000054886">
    <property type="component" value="Unassembled WGS sequence"/>
</dbReference>
<proteinExistence type="predicted"/>
<evidence type="ECO:0000313" key="2">
    <source>
        <dbReference type="Proteomes" id="UP000054886"/>
    </source>
</evidence>
<evidence type="ECO:0000313" key="1">
    <source>
        <dbReference type="EMBL" id="KTA96509.1"/>
    </source>
</evidence>
<dbReference type="VEuPathDB" id="FungiDB:CAGL0K00385g"/>
<dbReference type="VEuPathDB" id="FungiDB:B1J91_K00385g"/>
<name>A0A0W0DJK2_CANGB</name>
<accession>A0A0W0DJK2</accession>
<dbReference type="EMBL" id="LLZZ01000172">
    <property type="protein sequence ID" value="KTA96509.1"/>
    <property type="molecule type" value="Genomic_DNA"/>
</dbReference>
<organism evidence="1 2">
    <name type="scientific">Candida glabrata</name>
    <name type="common">Yeast</name>
    <name type="synonym">Torulopsis glabrata</name>
    <dbReference type="NCBI Taxonomy" id="5478"/>
    <lineage>
        <taxon>Eukaryota</taxon>
        <taxon>Fungi</taxon>
        <taxon>Dikarya</taxon>
        <taxon>Ascomycota</taxon>
        <taxon>Saccharomycotina</taxon>
        <taxon>Saccharomycetes</taxon>
        <taxon>Saccharomycetales</taxon>
        <taxon>Saccharomycetaceae</taxon>
        <taxon>Nakaseomyces</taxon>
    </lineage>
</organism>
<sequence>MRTSMILKRSHNLSRYVELPNYYTKFAHEQPAEIRSLGRELQPYARTLRYKELFESYDFFCVYKWESVQSKDTRFHIRSVWQSFHSDIPKGTNSLFVKERMSCPSMDSLLGRKIYGDDTPMLRMSWHRTNEIDSIIKLLEKVYAKENVFHLHSVGISLPQHPIILKQLQPLLETTSQNFDYEKLMSIAKKHQNNQSKDKIKVETLLQGLAQRSIVTPLLLKDGQWLVLMPKEKK</sequence>
<dbReference type="VEuPathDB" id="FungiDB:GVI51_K00231"/>